<name>A0A319D528_9EURO</name>
<sequence>TVKRWWEAMRSSRQLAGRLMPRGEALRPRRSDGDPSAGRGTTNYRFCDTFICAPPRPEHGKGPIVRSCDCVDRHGNDRPGSRTS</sequence>
<evidence type="ECO:0000313" key="3">
    <source>
        <dbReference type="Proteomes" id="UP000247810"/>
    </source>
</evidence>
<reference evidence="2 3" key="1">
    <citation type="submission" date="2018-02" db="EMBL/GenBank/DDBJ databases">
        <title>The genomes of Aspergillus section Nigri reveals drivers in fungal speciation.</title>
        <authorList>
            <consortium name="DOE Joint Genome Institute"/>
            <person name="Vesth T.C."/>
            <person name="Nybo J."/>
            <person name="Theobald S."/>
            <person name="Brandl J."/>
            <person name="Frisvad J.C."/>
            <person name="Nielsen K.F."/>
            <person name="Lyhne E.K."/>
            <person name="Kogle M.E."/>
            <person name="Kuo A."/>
            <person name="Riley R."/>
            <person name="Clum A."/>
            <person name="Nolan M."/>
            <person name="Lipzen A."/>
            <person name="Salamov A."/>
            <person name="Henrissat B."/>
            <person name="Wiebenga A."/>
            <person name="De vries R.P."/>
            <person name="Grigoriev I.V."/>
            <person name="Mortensen U.H."/>
            <person name="Andersen M.R."/>
            <person name="Baker S.E."/>
        </authorList>
    </citation>
    <scope>NUCLEOTIDE SEQUENCE [LARGE SCALE GENOMIC DNA]</scope>
    <source>
        <strain evidence="2 3">CBS 707.79</strain>
    </source>
</reference>
<dbReference type="Proteomes" id="UP000247810">
    <property type="component" value="Unassembled WGS sequence"/>
</dbReference>
<organism evidence="2 3">
    <name type="scientific">Aspergillus ellipticus CBS 707.79</name>
    <dbReference type="NCBI Taxonomy" id="1448320"/>
    <lineage>
        <taxon>Eukaryota</taxon>
        <taxon>Fungi</taxon>
        <taxon>Dikarya</taxon>
        <taxon>Ascomycota</taxon>
        <taxon>Pezizomycotina</taxon>
        <taxon>Eurotiomycetes</taxon>
        <taxon>Eurotiomycetidae</taxon>
        <taxon>Eurotiales</taxon>
        <taxon>Aspergillaceae</taxon>
        <taxon>Aspergillus</taxon>
        <taxon>Aspergillus subgen. Circumdati</taxon>
    </lineage>
</organism>
<protein>
    <submittedName>
        <fullName evidence="2">Uncharacterized protein</fullName>
    </submittedName>
</protein>
<dbReference type="EMBL" id="KZ825915">
    <property type="protein sequence ID" value="PYH92515.1"/>
    <property type="molecule type" value="Genomic_DNA"/>
</dbReference>
<evidence type="ECO:0000256" key="1">
    <source>
        <dbReference type="SAM" id="MobiDB-lite"/>
    </source>
</evidence>
<feature type="compositionally biased region" description="Basic and acidic residues" evidence="1">
    <location>
        <begin position="24"/>
        <end position="33"/>
    </location>
</feature>
<feature type="non-terminal residue" evidence="2">
    <location>
        <position position="84"/>
    </location>
</feature>
<feature type="non-terminal residue" evidence="2">
    <location>
        <position position="1"/>
    </location>
</feature>
<gene>
    <name evidence="2" type="ORF">BO71DRAFT_297530</name>
</gene>
<dbReference type="OrthoDB" id="4423576at2759"/>
<proteinExistence type="predicted"/>
<accession>A0A319D528</accession>
<keyword evidence="3" id="KW-1185">Reference proteome</keyword>
<dbReference type="AlphaFoldDB" id="A0A319D528"/>
<feature type="region of interest" description="Disordered" evidence="1">
    <location>
        <begin position="19"/>
        <end position="41"/>
    </location>
</feature>
<evidence type="ECO:0000313" key="2">
    <source>
        <dbReference type="EMBL" id="PYH92515.1"/>
    </source>
</evidence>
<dbReference type="VEuPathDB" id="FungiDB:BO71DRAFT_297530"/>